<organism evidence="7 8">
    <name type="scientific">Lepraria finkii</name>
    <dbReference type="NCBI Taxonomy" id="1340010"/>
    <lineage>
        <taxon>Eukaryota</taxon>
        <taxon>Fungi</taxon>
        <taxon>Dikarya</taxon>
        <taxon>Ascomycota</taxon>
        <taxon>Pezizomycotina</taxon>
        <taxon>Lecanoromycetes</taxon>
        <taxon>OSLEUM clade</taxon>
        <taxon>Lecanoromycetidae</taxon>
        <taxon>Lecanorales</taxon>
        <taxon>Lecanorineae</taxon>
        <taxon>Stereocaulaceae</taxon>
        <taxon>Lepraria</taxon>
    </lineage>
</organism>
<comment type="caution">
    <text evidence="7">The sequence shown here is derived from an EMBL/GenBank/DDBJ whole genome shotgun (WGS) entry which is preliminary data.</text>
</comment>
<dbReference type="EMBL" id="JBHFEH010000072">
    <property type="protein sequence ID" value="KAL2049083.1"/>
    <property type="molecule type" value="Genomic_DNA"/>
</dbReference>
<keyword evidence="2 3" id="KW-0344">Guanine-nucleotide releasing factor</keyword>
<dbReference type="PROSITE" id="PS50212">
    <property type="entry name" value="RASGEF_NTER"/>
    <property type="match status" value="1"/>
</dbReference>
<feature type="compositionally biased region" description="Polar residues" evidence="4">
    <location>
        <begin position="328"/>
        <end position="340"/>
    </location>
</feature>
<evidence type="ECO:0000259" key="5">
    <source>
        <dbReference type="PROSITE" id="PS50009"/>
    </source>
</evidence>
<dbReference type="Pfam" id="PF00617">
    <property type="entry name" value="RasGEF"/>
    <property type="match status" value="1"/>
</dbReference>
<dbReference type="Gene3D" id="2.30.30.40">
    <property type="entry name" value="SH3 Domains"/>
    <property type="match status" value="1"/>
</dbReference>
<dbReference type="SMART" id="SM00147">
    <property type="entry name" value="RasGEF"/>
    <property type="match status" value="1"/>
</dbReference>
<dbReference type="PANTHER" id="PTHR23113">
    <property type="entry name" value="GUANINE NUCLEOTIDE EXCHANGE FACTOR"/>
    <property type="match status" value="1"/>
</dbReference>
<feature type="compositionally biased region" description="Pro residues" evidence="4">
    <location>
        <begin position="549"/>
        <end position="562"/>
    </location>
</feature>
<keyword evidence="1" id="KW-0728">SH3 domain</keyword>
<evidence type="ECO:0000313" key="7">
    <source>
        <dbReference type="EMBL" id="KAL2049083.1"/>
    </source>
</evidence>
<dbReference type="SUPFAM" id="SSF50044">
    <property type="entry name" value="SH3-domain"/>
    <property type="match status" value="1"/>
</dbReference>
<dbReference type="SUPFAM" id="SSF48366">
    <property type="entry name" value="Ras GEF"/>
    <property type="match status" value="1"/>
</dbReference>
<dbReference type="InterPro" id="IPR036028">
    <property type="entry name" value="SH3-like_dom_sf"/>
</dbReference>
<feature type="region of interest" description="Disordered" evidence="4">
    <location>
        <begin position="604"/>
        <end position="670"/>
    </location>
</feature>
<accession>A0ABR4AVB7</accession>
<dbReference type="PROSITE" id="PS50009">
    <property type="entry name" value="RASGEF_CAT"/>
    <property type="match status" value="1"/>
</dbReference>
<feature type="compositionally biased region" description="Polar residues" evidence="4">
    <location>
        <begin position="22"/>
        <end position="52"/>
    </location>
</feature>
<dbReference type="Gene3D" id="1.20.870.10">
    <property type="entry name" value="Son of sevenless (SoS) protein Chain: S domain 1"/>
    <property type="match status" value="1"/>
</dbReference>
<dbReference type="PANTHER" id="PTHR23113:SF354">
    <property type="entry name" value="BUD SITE SELECTION PROTEIN 5"/>
    <property type="match status" value="1"/>
</dbReference>
<feature type="region of interest" description="Disordered" evidence="4">
    <location>
        <begin position="21"/>
        <end position="59"/>
    </location>
</feature>
<evidence type="ECO:0000256" key="1">
    <source>
        <dbReference type="ARBA" id="ARBA00022443"/>
    </source>
</evidence>
<evidence type="ECO:0000256" key="4">
    <source>
        <dbReference type="SAM" id="MobiDB-lite"/>
    </source>
</evidence>
<evidence type="ECO:0000256" key="2">
    <source>
        <dbReference type="ARBA" id="ARBA00022658"/>
    </source>
</evidence>
<dbReference type="SMART" id="SM00326">
    <property type="entry name" value="SH3"/>
    <property type="match status" value="1"/>
</dbReference>
<dbReference type="CDD" id="cd06224">
    <property type="entry name" value="REM"/>
    <property type="match status" value="1"/>
</dbReference>
<dbReference type="InterPro" id="IPR036964">
    <property type="entry name" value="RASGEF_cat_dom_sf"/>
</dbReference>
<feature type="domain" description="N-terminal Ras-GEF" evidence="6">
    <location>
        <begin position="716"/>
        <end position="836"/>
    </location>
</feature>
<name>A0ABR4AVB7_9LECA</name>
<dbReference type="Pfam" id="PF00618">
    <property type="entry name" value="RasGEF_N"/>
    <property type="match status" value="1"/>
</dbReference>
<feature type="compositionally biased region" description="Polar residues" evidence="4">
    <location>
        <begin position="638"/>
        <end position="669"/>
    </location>
</feature>
<dbReference type="InterPro" id="IPR023578">
    <property type="entry name" value="Ras_GEF_dom_sf"/>
</dbReference>
<dbReference type="Gene3D" id="1.10.840.10">
    <property type="entry name" value="Ras guanine-nucleotide exchange factors catalytic domain"/>
    <property type="match status" value="1"/>
</dbReference>
<evidence type="ECO:0000256" key="3">
    <source>
        <dbReference type="PROSITE-ProRule" id="PRU00168"/>
    </source>
</evidence>
<dbReference type="InterPro" id="IPR001895">
    <property type="entry name" value="RASGEF_cat_dom"/>
</dbReference>
<sequence>MDESLHSSIYVAPLQIAKDMSRATSRASDRPQTSFSTYGSAYAPSQTGQMTPPLTPSEASFEPPNHFQTYLRASHPYHPNCDDNTSTVTLPLNIGGIILVHSVHTNGWADGTLLTSGARGWLPTNYCEGYDNERIRSLMKALTIFWDLVQGTSVGGLRVFHHADYVRGLIAGVRCLLDKTNCLNRDSSLVQSQEALRKYRKALLSDLTSFVRIAKGLESLLNNTSGKSEVVIGLDEMVMKAFKMVTRAVKFLDIWEDLMRSTDESAALAQNMHVPPTPPADHAEFGIPENNEITSVVAGRISQANTYNARDHEEQTWVRPRYNRASQSYVRPGSSNSCRQSYRPPSMKAKRESVSHRVSCNVHTGSRNLASEKLGELHNNFLTCLGYFIGLHIQSRSSAEILLIAKRSVISCRDLLELIGEIWERDWRRSVALQEARDDMYSRITDLAEAARDVFKSLRSEDDDESLMPAEGKPLVEAATACVRAAGECVAESRFVIDRIGDFDFEHPGVSASDIEKDTLAAGDTVAAVEEEEHAVTTENFPVPLEPSNHPPPPPPHLPNPDLPMASAILSAPSSAELTSSATVSDVVSYKATADQLLQPVVPNTDLSLSQGDSSRPQQYIPTGVENQARSRGRTDSLDTSSAGDSSTYIGSTPDSEHSSGSTRGTSPDATLVSRLAGTSFCNICTDSQSTLYKEAEDDEAKVLEKTFAHELVYNKEGLITGGTLPALIERLTTHDSTPDATFVSTFYLTFRLFATPSAFAEALIDRFQYVAESPRIAGPVRLRVYNVFKGWLESHWRNDCDSPALDLIVPFATRQLQIILPTAGKRLTTLAAKVTAANGPLVPRLISSMGKTNTSIGQYISPDTPFPAPIITKSQMAALKQWKQGGACISVLDFDPLELARQFTIKESQIFCSILPEELLATEWMKKSGSMAVNVRAMSRLSTDLTNLVADCILQLEDPKKRAIIIKQWVKIANKFLELANYDSLMAIICALDSSTILRLKRTWELVSSKTKATLEHLKSVVDVSRNYTVLRQRLQNHVPPCLPFVGTYLTDLTFVDVGNQTTRQLPSEGVEASRSVINFDKHVKTAKIISELQRFQIPYRFTEIPELQTWMQDQLVRVRTSDECNMTTNLYRRSLLLEPREQMQNKQSPIESHSSATSLFGLGWTHHSREKLVPTPL</sequence>
<dbReference type="Proteomes" id="UP001590951">
    <property type="component" value="Unassembled WGS sequence"/>
</dbReference>
<evidence type="ECO:0000259" key="6">
    <source>
        <dbReference type="PROSITE" id="PS50212"/>
    </source>
</evidence>
<feature type="domain" description="Ras-GEF" evidence="5">
    <location>
        <begin position="896"/>
        <end position="1142"/>
    </location>
</feature>
<reference evidence="7 8" key="1">
    <citation type="submission" date="2024-09" db="EMBL/GenBank/DDBJ databases">
        <title>Rethinking Asexuality: The Enigmatic Case of Functional Sexual Genes in Lepraria (Stereocaulaceae).</title>
        <authorList>
            <person name="Doellman M."/>
            <person name="Sun Y."/>
            <person name="Barcenas-Pena A."/>
            <person name="Lumbsch H.T."/>
            <person name="Grewe F."/>
        </authorList>
    </citation>
    <scope>NUCLEOTIDE SEQUENCE [LARGE SCALE GENOMIC DNA]</scope>
    <source>
        <strain evidence="7 8">Grewe 0041</strain>
    </source>
</reference>
<dbReference type="SMART" id="SM00229">
    <property type="entry name" value="RasGEFN"/>
    <property type="match status" value="1"/>
</dbReference>
<gene>
    <name evidence="7" type="ORF">ABVK25_010679</name>
</gene>
<dbReference type="CDD" id="cd00155">
    <property type="entry name" value="RasGEF"/>
    <property type="match status" value="1"/>
</dbReference>
<proteinExistence type="predicted"/>
<dbReference type="InterPro" id="IPR001452">
    <property type="entry name" value="SH3_domain"/>
</dbReference>
<protein>
    <submittedName>
        <fullName evidence="7">Uncharacterized protein</fullName>
    </submittedName>
</protein>
<feature type="region of interest" description="Disordered" evidence="4">
    <location>
        <begin position="541"/>
        <end position="566"/>
    </location>
</feature>
<keyword evidence="8" id="KW-1185">Reference proteome</keyword>
<dbReference type="InterPro" id="IPR000651">
    <property type="entry name" value="Ras-like_Gua-exchang_fac_N"/>
</dbReference>
<feature type="region of interest" description="Disordered" evidence="4">
    <location>
        <begin position="328"/>
        <end position="354"/>
    </location>
</feature>
<feature type="compositionally biased region" description="Polar residues" evidence="4">
    <location>
        <begin position="605"/>
        <end position="630"/>
    </location>
</feature>
<dbReference type="InterPro" id="IPR008937">
    <property type="entry name" value="Ras-like_GEF"/>
</dbReference>
<evidence type="ECO:0000313" key="8">
    <source>
        <dbReference type="Proteomes" id="UP001590951"/>
    </source>
</evidence>